<comment type="caution">
    <text evidence="1">The sequence shown here is derived from an EMBL/GenBank/DDBJ whole genome shotgun (WGS) entry which is preliminary data.</text>
</comment>
<keyword evidence="2" id="KW-1185">Reference proteome</keyword>
<proteinExistence type="predicted"/>
<gene>
    <name evidence="1" type="ORF">E2562_027245</name>
</gene>
<name>A0A6G1D969_9ORYZ</name>
<dbReference type="OrthoDB" id="1744372at2759"/>
<reference evidence="1 2" key="1">
    <citation type="submission" date="2019-11" db="EMBL/GenBank/DDBJ databases">
        <title>Whole genome sequence of Oryza granulata.</title>
        <authorList>
            <person name="Li W."/>
        </authorList>
    </citation>
    <scope>NUCLEOTIDE SEQUENCE [LARGE SCALE GENOMIC DNA]</scope>
    <source>
        <strain evidence="2">cv. Menghai</strain>
        <tissue evidence="1">Leaf</tissue>
    </source>
</reference>
<accession>A0A6G1D969</accession>
<protein>
    <submittedName>
        <fullName evidence="1">Uncharacterized protein</fullName>
    </submittedName>
</protein>
<dbReference type="Proteomes" id="UP000479710">
    <property type="component" value="Unassembled WGS sequence"/>
</dbReference>
<evidence type="ECO:0000313" key="1">
    <source>
        <dbReference type="EMBL" id="KAF0908694.1"/>
    </source>
</evidence>
<dbReference type="EMBL" id="SPHZ02000007">
    <property type="protein sequence ID" value="KAF0908694.1"/>
    <property type="molecule type" value="Genomic_DNA"/>
</dbReference>
<evidence type="ECO:0000313" key="2">
    <source>
        <dbReference type="Proteomes" id="UP000479710"/>
    </source>
</evidence>
<organism evidence="1 2">
    <name type="scientific">Oryza meyeriana var. granulata</name>
    <dbReference type="NCBI Taxonomy" id="110450"/>
    <lineage>
        <taxon>Eukaryota</taxon>
        <taxon>Viridiplantae</taxon>
        <taxon>Streptophyta</taxon>
        <taxon>Embryophyta</taxon>
        <taxon>Tracheophyta</taxon>
        <taxon>Spermatophyta</taxon>
        <taxon>Magnoliopsida</taxon>
        <taxon>Liliopsida</taxon>
        <taxon>Poales</taxon>
        <taxon>Poaceae</taxon>
        <taxon>BOP clade</taxon>
        <taxon>Oryzoideae</taxon>
        <taxon>Oryzeae</taxon>
        <taxon>Oryzinae</taxon>
        <taxon>Oryza</taxon>
        <taxon>Oryza meyeriana</taxon>
    </lineage>
</organism>
<sequence length="119" mass="13393">MTPTEIKGRSLRTILPEGTDEGSISVDLIDEAKGQAAQNLDRYITATKAWFNTKLAPHSFVPGDKVLRWVLNPEKLQNKWEGPFMVTQTSTRGAYCLAELDGALLPHPWNTEALKKYYM</sequence>
<dbReference type="AlphaFoldDB" id="A0A6G1D969"/>
<dbReference type="Gene3D" id="2.30.30.850">
    <property type="match status" value="1"/>
</dbReference>